<dbReference type="EMBL" id="SJPS01000004">
    <property type="protein sequence ID" value="TWU26081.1"/>
    <property type="molecule type" value="Genomic_DNA"/>
</dbReference>
<protein>
    <recommendedName>
        <fullName evidence="2">GP-PDE domain-containing protein</fullName>
    </recommendedName>
</protein>
<dbReference type="GO" id="GO:0006629">
    <property type="term" value="P:lipid metabolic process"/>
    <property type="evidence" value="ECO:0007669"/>
    <property type="project" value="InterPro"/>
</dbReference>
<organism evidence="3 4">
    <name type="scientific">Bythopirellula polymerisocia</name>
    <dbReference type="NCBI Taxonomy" id="2528003"/>
    <lineage>
        <taxon>Bacteria</taxon>
        <taxon>Pseudomonadati</taxon>
        <taxon>Planctomycetota</taxon>
        <taxon>Planctomycetia</taxon>
        <taxon>Pirellulales</taxon>
        <taxon>Lacipirellulaceae</taxon>
        <taxon>Bythopirellula</taxon>
    </lineage>
</organism>
<evidence type="ECO:0000313" key="3">
    <source>
        <dbReference type="EMBL" id="TWU26081.1"/>
    </source>
</evidence>
<dbReference type="SUPFAM" id="SSF51695">
    <property type="entry name" value="PLC-like phosphodiesterases"/>
    <property type="match status" value="1"/>
</dbReference>
<dbReference type="InterPro" id="IPR017946">
    <property type="entry name" value="PLC-like_Pdiesterase_TIM-brl"/>
</dbReference>
<reference evidence="3 4" key="1">
    <citation type="submission" date="2019-02" db="EMBL/GenBank/DDBJ databases">
        <title>Deep-cultivation of Planctomycetes and their phenomic and genomic characterization uncovers novel biology.</title>
        <authorList>
            <person name="Wiegand S."/>
            <person name="Jogler M."/>
            <person name="Boedeker C."/>
            <person name="Pinto D."/>
            <person name="Vollmers J."/>
            <person name="Rivas-Marin E."/>
            <person name="Kohn T."/>
            <person name="Peeters S.H."/>
            <person name="Heuer A."/>
            <person name="Rast P."/>
            <person name="Oberbeckmann S."/>
            <person name="Bunk B."/>
            <person name="Jeske O."/>
            <person name="Meyerdierks A."/>
            <person name="Storesund J.E."/>
            <person name="Kallscheuer N."/>
            <person name="Luecker S."/>
            <person name="Lage O.M."/>
            <person name="Pohl T."/>
            <person name="Merkel B.J."/>
            <person name="Hornburger P."/>
            <person name="Mueller R.-W."/>
            <person name="Bruemmer F."/>
            <person name="Labrenz M."/>
            <person name="Spormann A.M."/>
            <person name="Op Den Camp H."/>
            <person name="Overmann J."/>
            <person name="Amann R."/>
            <person name="Jetten M.S.M."/>
            <person name="Mascher T."/>
            <person name="Medema M.H."/>
            <person name="Devos D.P."/>
            <person name="Kaster A.-K."/>
            <person name="Ovreas L."/>
            <person name="Rohde M."/>
            <person name="Galperin M.Y."/>
            <person name="Jogler C."/>
        </authorList>
    </citation>
    <scope>NUCLEOTIDE SEQUENCE [LARGE SCALE GENOMIC DNA]</scope>
    <source>
        <strain evidence="3 4">Pla144</strain>
    </source>
</reference>
<keyword evidence="4" id="KW-1185">Reference proteome</keyword>
<dbReference type="Gene3D" id="3.20.20.190">
    <property type="entry name" value="Phosphatidylinositol (PI) phosphodiesterase"/>
    <property type="match status" value="1"/>
</dbReference>
<name>A0A5C6CRK2_9BACT</name>
<feature type="region of interest" description="Disordered" evidence="1">
    <location>
        <begin position="161"/>
        <end position="182"/>
    </location>
</feature>
<proteinExistence type="predicted"/>
<dbReference type="OrthoDB" id="238714at2"/>
<dbReference type="Proteomes" id="UP000318437">
    <property type="component" value="Unassembled WGS sequence"/>
</dbReference>
<dbReference type="GO" id="GO:0008081">
    <property type="term" value="F:phosphoric diester hydrolase activity"/>
    <property type="evidence" value="ECO:0007669"/>
    <property type="project" value="InterPro"/>
</dbReference>
<accession>A0A5C6CRK2</accession>
<evidence type="ECO:0000259" key="2">
    <source>
        <dbReference type="PROSITE" id="PS51704"/>
    </source>
</evidence>
<comment type="caution">
    <text evidence="3">The sequence shown here is derived from an EMBL/GenBank/DDBJ whole genome shotgun (WGS) entry which is preliminary data.</text>
</comment>
<dbReference type="PROSITE" id="PS51704">
    <property type="entry name" value="GP_PDE"/>
    <property type="match status" value="1"/>
</dbReference>
<dbReference type="InterPro" id="IPR030395">
    <property type="entry name" value="GP_PDE_dom"/>
</dbReference>
<evidence type="ECO:0000256" key="1">
    <source>
        <dbReference type="SAM" id="MobiDB-lite"/>
    </source>
</evidence>
<evidence type="ECO:0000313" key="4">
    <source>
        <dbReference type="Proteomes" id="UP000318437"/>
    </source>
</evidence>
<gene>
    <name evidence="3" type="ORF">Pla144_32980</name>
</gene>
<dbReference type="RefSeq" id="WP_146451629.1">
    <property type="nucleotide sequence ID" value="NZ_SJPS01000004.1"/>
</dbReference>
<sequence>MDTIPPEKKFFIEIKCGPEIVPHLKCVLLDSSVPLENLKIISFDEEVIRVAKQDLPEIEAFWIVRFKEVKNQNRLTPEVDEIIAIASRIGADGLDLQARTEVLDAGFVMRCRYAGFGLHTWVVDDPALAKQLGGLGFESITTNRPGFLRKSLSAQEGTVPVTSESLPLRNNPSISLENASTR</sequence>
<dbReference type="AlphaFoldDB" id="A0A5C6CRK2"/>
<feature type="domain" description="GP-PDE" evidence="2">
    <location>
        <begin position="1"/>
        <end position="152"/>
    </location>
</feature>